<accession>A0A8J5I7R1</accession>
<feature type="non-terminal residue" evidence="1">
    <location>
        <position position="1"/>
    </location>
</feature>
<comment type="caution">
    <text evidence="1">The sequence shown here is derived from an EMBL/GenBank/DDBJ whole genome shotgun (WGS) entry which is preliminary data.</text>
</comment>
<sequence length="225" mass="25677">KVAELTARQQAENMSKELSTSTWKTIAQRELATRLIAEEQQRQMCEAVETRAAFIRGFQEMIQLQDKVGNFVQRKKIRVEPSDAAFYKAFLQDLDAIYAQTDTVLRACGLELAGEDNVDSKGLWKEDSKTGFFLFTDNTFMPSDFKEICRIFASYQQEDRMVLVWQSIIEGEGMFTGMRAGETGWDLGGETTLESMVKQFTGMILEMVAEDGVEIMKKFEKLHIC</sequence>
<dbReference type="EMBL" id="JAENGY010002214">
    <property type="protein sequence ID" value="KAG6945000.1"/>
    <property type="molecule type" value="Genomic_DNA"/>
</dbReference>
<protein>
    <submittedName>
        <fullName evidence="1">Uncharacterized protein</fullName>
    </submittedName>
</protein>
<name>A0A8J5I7R1_9STRA</name>
<dbReference type="AlphaFoldDB" id="A0A8J5I7R1"/>
<reference evidence="1" key="1">
    <citation type="submission" date="2021-01" db="EMBL/GenBank/DDBJ databases">
        <title>Phytophthora aleatoria, a newly-described species from Pinus radiata is distinct from Phytophthora cactorum isolates based on comparative genomics.</title>
        <authorList>
            <person name="Mcdougal R."/>
            <person name="Panda P."/>
            <person name="Williams N."/>
            <person name="Studholme D.J."/>
        </authorList>
    </citation>
    <scope>NUCLEOTIDE SEQUENCE</scope>
    <source>
        <strain evidence="1">NZFS 4037</strain>
    </source>
</reference>
<dbReference type="Proteomes" id="UP000709295">
    <property type="component" value="Unassembled WGS sequence"/>
</dbReference>
<proteinExistence type="predicted"/>
<organism evidence="1 2">
    <name type="scientific">Phytophthora aleatoria</name>
    <dbReference type="NCBI Taxonomy" id="2496075"/>
    <lineage>
        <taxon>Eukaryota</taxon>
        <taxon>Sar</taxon>
        <taxon>Stramenopiles</taxon>
        <taxon>Oomycota</taxon>
        <taxon>Peronosporomycetes</taxon>
        <taxon>Peronosporales</taxon>
        <taxon>Peronosporaceae</taxon>
        <taxon>Phytophthora</taxon>
    </lineage>
</organism>
<gene>
    <name evidence="1" type="ORF">JG688_00016793</name>
</gene>
<keyword evidence="2" id="KW-1185">Reference proteome</keyword>
<evidence type="ECO:0000313" key="2">
    <source>
        <dbReference type="Proteomes" id="UP000709295"/>
    </source>
</evidence>
<evidence type="ECO:0000313" key="1">
    <source>
        <dbReference type="EMBL" id="KAG6945000.1"/>
    </source>
</evidence>